<keyword evidence="3" id="KW-0677">Repeat</keyword>
<dbReference type="PROSITE" id="PS00028">
    <property type="entry name" value="ZINC_FINGER_C2H2_1"/>
    <property type="match status" value="1"/>
</dbReference>
<organism evidence="11">
    <name type="scientific">Spathaspora passalidarum (strain NRRL Y-27907 / 11-Y1)</name>
    <dbReference type="NCBI Taxonomy" id="619300"/>
    <lineage>
        <taxon>Eukaryota</taxon>
        <taxon>Fungi</taxon>
        <taxon>Dikarya</taxon>
        <taxon>Ascomycota</taxon>
        <taxon>Saccharomycotina</taxon>
        <taxon>Pichiomycetes</taxon>
        <taxon>Debaryomycetaceae</taxon>
        <taxon>Spathaspora</taxon>
    </lineage>
</organism>
<evidence type="ECO:0000256" key="3">
    <source>
        <dbReference type="ARBA" id="ARBA00022737"/>
    </source>
</evidence>
<dbReference type="Pfam" id="PF04082">
    <property type="entry name" value="Fungal_trans"/>
    <property type="match status" value="1"/>
</dbReference>
<keyword evidence="2" id="KW-0479">Metal-binding</keyword>
<keyword evidence="4 7" id="KW-0863">Zinc-finger</keyword>
<feature type="compositionally biased region" description="Low complexity" evidence="8">
    <location>
        <begin position="504"/>
        <end position="514"/>
    </location>
</feature>
<dbReference type="GO" id="GO:0005634">
    <property type="term" value="C:nucleus"/>
    <property type="evidence" value="ECO:0007669"/>
    <property type="project" value="UniProtKB-SubCell"/>
</dbReference>
<dbReference type="eggNOG" id="KOG1721">
    <property type="taxonomic scope" value="Eukaryota"/>
</dbReference>
<evidence type="ECO:0000256" key="2">
    <source>
        <dbReference type="ARBA" id="ARBA00022723"/>
    </source>
</evidence>
<protein>
    <recommendedName>
        <fullName evidence="9">C2H2-type domain-containing protein</fullName>
    </recommendedName>
</protein>
<dbReference type="EMBL" id="GL996503">
    <property type="protein sequence ID" value="EGW31721.1"/>
    <property type="molecule type" value="Genomic_DNA"/>
</dbReference>
<dbReference type="SUPFAM" id="SSF57667">
    <property type="entry name" value="beta-beta-alpha zinc fingers"/>
    <property type="match status" value="1"/>
</dbReference>
<feature type="compositionally biased region" description="Low complexity" evidence="8">
    <location>
        <begin position="280"/>
        <end position="297"/>
    </location>
</feature>
<dbReference type="KEGG" id="spaa:SPAPADRAFT_140219"/>
<feature type="domain" description="C2H2-type" evidence="9">
    <location>
        <begin position="18"/>
        <end position="45"/>
    </location>
</feature>
<dbReference type="Gene3D" id="3.30.160.60">
    <property type="entry name" value="Classic Zinc Finger"/>
    <property type="match status" value="1"/>
</dbReference>
<evidence type="ECO:0000256" key="1">
    <source>
        <dbReference type="ARBA" id="ARBA00004123"/>
    </source>
</evidence>
<evidence type="ECO:0000256" key="7">
    <source>
        <dbReference type="PROSITE-ProRule" id="PRU00042"/>
    </source>
</evidence>
<dbReference type="GeneID" id="18870279"/>
<dbReference type="AlphaFoldDB" id="G3ARB4"/>
<evidence type="ECO:0000313" key="11">
    <source>
        <dbReference type="Proteomes" id="UP000000709"/>
    </source>
</evidence>
<dbReference type="InterPro" id="IPR007219">
    <property type="entry name" value="XnlR_reg_dom"/>
</dbReference>
<keyword evidence="6" id="KW-0539">Nucleus</keyword>
<dbReference type="Pfam" id="PF00096">
    <property type="entry name" value="zf-C2H2"/>
    <property type="match status" value="2"/>
</dbReference>
<dbReference type="PROSITE" id="PS50157">
    <property type="entry name" value="ZINC_FINGER_C2H2_2"/>
    <property type="match status" value="2"/>
</dbReference>
<keyword evidence="5" id="KW-0862">Zinc</keyword>
<dbReference type="InterPro" id="IPR036236">
    <property type="entry name" value="Znf_C2H2_sf"/>
</dbReference>
<evidence type="ECO:0000256" key="8">
    <source>
        <dbReference type="SAM" id="MobiDB-lite"/>
    </source>
</evidence>
<feature type="region of interest" description="Disordered" evidence="8">
    <location>
        <begin position="78"/>
        <end position="97"/>
    </location>
</feature>
<dbReference type="GO" id="GO:0008270">
    <property type="term" value="F:zinc ion binding"/>
    <property type="evidence" value="ECO:0007669"/>
    <property type="project" value="UniProtKB-KW"/>
</dbReference>
<dbReference type="RefSeq" id="XP_007376499.1">
    <property type="nucleotide sequence ID" value="XM_007376437.1"/>
</dbReference>
<feature type="compositionally biased region" description="Acidic residues" evidence="8">
    <location>
        <begin position="515"/>
        <end position="532"/>
    </location>
</feature>
<dbReference type="InterPro" id="IPR013087">
    <property type="entry name" value="Znf_C2H2_type"/>
</dbReference>
<evidence type="ECO:0000259" key="9">
    <source>
        <dbReference type="PROSITE" id="PS50157"/>
    </source>
</evidence>
<evidence type="ECO:0000256" key="4">
    <source>
        <dbReference type="ARBA" id="ARBA00022771"/>
    </source>
</evidence>
<dbReference type="OrthoDB" id="1405595at2759"/>
<sequence length="1009" mass="114782">MKQESAPPPKKRRTLGTFPCVHCHKVFTRSDHLARHNLNHEPKQVFRCSLVISKGDETKVCGKSFVRKDLMERHMKRHEMEGQLERQQAGEDTTSNSSFDVKAEVAVPPPVPPPAPAPVPVPVPQQPIQSIQQIQPQFQSAQVTPVPMPMIPPVDPTFPQNQPIDYSMLAQPFVPQSQNDILSWLFTDSPPSALETNNGKVPINIPISSPYNQFSPTNQVPIHSTSNNFDFTNQMYGLQDVNIFLNDDNPLDEVFLRNYQAMTANNNNNNLPHNPFTMTTASSTSPATATESNASPSQCPENYSHDQFELKLVHHAERCNFPKNRNHYLDTLLLESIFRSLHLTRDEIAALFPEPVGYTLEDRLSYYLSMYWTVFHKQFTILHKPSFDTKSAHPLLLAAMILVGASYASPTTAEQLAIVHRKSPEFKFTLKCAIPLRFMIFQDEGFQSPVKLWVLQSLNMLEWIEKNFLNRRMHERGHVHHGTTVQLLRRSPALGGNPGVSKRSNNNSGNNSAGEESDGNNGVDEETEGEQDTSDYDLFVKWVESESMKRVTFMTFYLDVVDYIKFRHNPVISVHQLQFLNLPCDDEMLWESKDVNGSFRKVVKRQKKISSERQKDGKANGNAKPKSSSQNFLSMLKKFLKPTKLNSQDIPSRLSIFTRKILLAGLISVMQQMQQADDQNTVSLISTTASNSTSSVAPSASKRKIWKEILVRAFDNYNFEIMNVYSANQRLNNLSIFSDIQTPEVPLPIYHLTQIIGLPDINHYDIAIFGGSPANQSVSATTNDHYIVSRKLYSMWHTKSRAISDIINVRSVVHCYLLLWQLMLKPVEIGNNMVGNEFLDWKPNCDYYDCMYAVSVATLVLWCYCFSTCGLESDRFKEIGDEGLCDKKYEELVQMSAEDGYQYLSRVKQEFLTNLRKYNLHKEFNLHPPSSSDKQTYSPNEVMAKYCDLLPQISNKQNISGVCFLVGTKLMTSQWEIIRENAKLILNCGYRSIGKKSVLCSDLFDNEFT</sequence>
<dbReference type="GO" id="GO:0006351">
    <property type="term" value="P:DNA-templated transcription"/>
    <property type="evidence" value="ECO:0007669"/>
    <property type="project" value="InterPro"/>
</dbReference>
<dbReference type="InterPro" id="IPR051059">
    <property type="entry name" value="VerF-like"/>
</dbReference>
<dbReference type="OMA" id="LNHNPKQ"/>
<dbReference type="GO" id="GO:0000978">
    <property type="term" value="F:RNA polymerase II cis-regulatory region sequence-specific DNA binding"/>
    <property type="evidence" value="ECO:0007669"/>
    <property type="project" value="InterPro"/>
</dbReference>
<feature type="compositionally biased region" description="Basic and acidic residues" evidence="8">
    <location>
        <begin position="609"/>
        <end position="618"/>
    </location>
</feature>
<dbReference type="PANTHER" id="PTHR40626">
    <property type="entry name" value="MIP31509P"/>
    <property type="match status" value="1"/>
</dbReference>
<dbReference type="CDD" id="cd12148">
    <property type="entry name" value="fungal_TF_MHR"/>
    <property type="match status" value="1"/>
</dbReference>
<dbReference type="SMART" id="SM00355">
    <property type="entry name" value="ZnF_C2H2"/>
    <property type="match status" value="2"/>
</dbReference>
<dbReference type="STRING" id="619300.G3ARB4"/>
<dbReference type="GO" id="GO:0000981">
    <property type="term" value="F:DNA-binding transcription factor activity, RNA polymerase II-specific"/>
    <property type="evidence" value="ECO:0007669"/>
    <property type="project" value="InterPro"/>
</dbReference>
<evidence type="ECO:0000256" key="6">
    <source>
        <dbReference type="ARBA" id="ARBA00023242"/>
    </source>
</evidence>
<comment type="subcellular location">
    <subcellularLocation>
        <location evidence="1">Nucleus</location>
    </subcellularLocation>
</comment>
<dbReference type="Proteomes" id="UP000000709">
    <property type="component" value="Unassembled WGS sequence"/>
</dbReference>
<name>G3ARB4_SPAPN</name>
<dbReference type="GO" id="GO:0000785">
    <property type="term" value="C:chromatin"/>
    <property type="evidence" value="ECO:0007669"/>
    <property type="project" value="TreeGrafter"/>
</dbReference>
<reference evidence="10 11" key="1">
    <citation type="journal article" date="2011" name="Proc. Natl. Acad. Sci. U.S.A.">
        <title>Comparative genomics of xylose-fermenting fungi for enhanced biofuel production.</title>
        <authorList>
            <person name="Wohlbach D.J."/>
            <person name="Kuo A."/>
            <person name="Sato T.K."/>
            <person name="Potts K.M."/>
            <person name="Salamov A.A."/>
            <person name="LaButti K.M."/>
            <person name="Sun H."/>
            <person name="Clum A."/>
            <person name="Pangilinan J.L."/>
            <person name="Lindquist E.A."/>
            <person name="Lucas S."/>
            <person name="Lapidus A."/>
            <person name="Jin M."/>
            <person name="Gunawan C."/>
            <person name="Balan V."/>
            <person name="Dale B.E."/>
            <person name="Jeffries T.W."/>
            <person name="Zinkel R."/>
            <person name="Barry K.W."/>
            <person name="Grigoriev I.V."/>
            <person name="Gasch A.P."/>
        </authorList>
    </citation>
    <scope>NUCLEOTIDE SEQUENCE [LARGE SCALE GENOMIC DNA]</scope>
    <source>
        <strain evidence="11">NRRL Y-27907 / 11-Y1</strain>
    </source>
</reference>
<evidence type="ECO:0000313" key="10">
    <source>
        <dbReference type="EMBL" id="EGW31721.1"/>
    </source>
</evidence>
<evidence type="ECO:0000256" key="5">
    <source>
        <dbReference type="ARBA" id="ARBA00022833"/>
    </source>
</evidence>
<feature type="region of interest" description="Disordered" evidence="8">
    <location>
        <begin position="481"/>
        <end position="532"/>
    </location>
</feature>
<dbReference type="PANTHER" id="PTHR40626:SF11">
    <property type="entry name" value="ZINC FINGER PROTEIN YPR022C"/>
    <property type="match status" value="1"/>
</dbReference>
<feature type="region of interest" description="Disordered" evidence="8">
    <location>
        <begin position="280"/>
        <end position="300"/>
    </location>
</feature>
<keyword evidence="11" id="KW-1185">Reference proteome</keyword>
<dbReference type="InParanoid" id="G3ARB4"/>
<proteinExistence type="predicted"/>
<dbReference type="HOGENOM" id="CLU_006466_1_0_1"/>
<gene>
    <name evidence="10" type="ORF">SPAPADRAFT_140219</name>
</gene>
<feature type="domain" description="C2H2-type" evidence="9">
    <location>
        <begin position="46"/>
        <end position="83"/>
    </location>
</feature>
<feature type="region of interest" description="Disordered" evidence="8">
    <location>
        <begin position="606"/>
        <end position="628"/>
    </location>
</feature>
<accession>G3ARB4</accession>